<dbReference type="GO" id="GO:0046653">
    <property type="term" value="P:tetrahydrofolate metabolic process"/>
    <property type="evidence" value="ECO:0007669"/>
    <property type="project" value="TreeGrafter"/>
</dbReference>
<feature type="domain" description="Pterin-binding" evidence="21">
    <location>
        <begin position="291"/>
        <end position="535"/>
    </location>
</feature>
<gene>
    <name evidence="24" type="ORF">H6A12_08260</name>
</gene>
<dbReference type="PROSITE" id="PS51337">
    <property type="entry name" value="B12_BINDING_NTER"/>
    <property type="match status" value="1"/>
</dbReference>
<evidence type="ECO:0000256" key="11">
    <source>
        <dbReference type="ARBA" id="ARBA00022679"/>
    </source>
</evidence>
<feature type="domain" description="Hcy-binding" evidence="20">
    <location>
        <begin position="1"/>
        <end position="263"/>
    </location>
</feature>
<dbReference type="InterPro" id="IPR003759">
    <property type="entry name" value="Cbl-bd_cap"/>
</dbReference>
<evidence type="ECO:0000256" key="7">
    <source>
        <dbReference type="ARBA" id="ARBA00013998"/>
    </source>
</evidence>
<dbReference type="Pfam" id="PF02310">
    <property type="entry name" value="B12-binding"/>
    <property type="match status" value="1"/>
</dbReference>
<dbReference type="PROSITE" id="PS50970">
    <property type="entry name" value="HCY"/>
    <property type="match status" value="1"/>
</dbReference>
<comment type="pathway">
    <text evidence="4">Amino-acid biosynthesis; L-methionine biosynthesis via de novo pathway; L-methionine from L-homocysteine (MetH route): step 1/1.</text>
</comment>
<evidence type="ECO:0000256" key="5">
    <source>
        <dbReference type="ARBA" id="ARBA00010398"/>
    </source>
</evidence>
<dbReference type="Pfam" id="PF02607">
    <property type="entry name" value="B12-binding_2"/>
    <property type="match status" value="1"/>
</dbReference>
<evidence type="ECO:0000313" key="24">
    <source>
        <dbReference type="EMBL" id="MBM6921145.1"/>
    </source>
</evidence>
<dbReference type="GO" id="GO:0050667">
    <property type="term" value="P:homocysteine metabolic process"/>
    <property type="evidence" value="ECO:0007669"/>
    <property type="project" value="TreeGrafter"/>
</dbReference>
<dbReference type="SUPFAM" id="SSF51717">
    <property type="entry name" value="Dihydropteroate synthetase-like"/>
    <property type="match status" value="1"/>
</dbReference>
<evidence type="ECO:0000313" key="25">
    <source>
        <dbReference type="Proteomes" id="UP000774750"/>
    </source>
</evidence>
<comment type="similarity">
    <text evidence="5">Belongs to the vitamin-B12 dependent methionine synthase family.</text>
</comment>
<dbReference type="SUPFAM" id="SSF82282">
    <property type="entry name" value="Homocysteine S-methyltransferase"/>
    <property type="match status" value="1"/>
</dbReference>
<comment type="catalytic activity">
    <reaction evidence="1">
        <text>(6S)-5-methyl-5,6,7,8-tetrahydrofolate + L-homocysteine = (6S)-5,6,7,8-tetrahydrofolate + L-methionine</text>
        <dbReference type="Rhea" id="RHEA:11172"/>
        <dbReference type="ChEBI" id="CHEBI:18608"/>
        <dbReference type="ChEBI" id="CHEBI:57453"/>
        <dbReference type="ChEBI" id="CHEBI:57844"/>
        <dbReference type="ChEBI" id="CHEBI:58199"/>
        <dbReference type="EC" id="2.1.1.13"/>
    </reaction>
</comment>
<dbReference type="SMART" id="SM01018">
    <property type="entry name" value="B12-binding_2"/>
    <property type="match status" value="1"/>
</dbReference>
<dbReference type="SUPFAM" id="SSF47644">
    <property type="entry name" value="Methionine synthase domain"/>
    <property type="match status" value="1"/>
</dbReference>
<evidence type="ECO:0000259" key="20">
    <source>
        <dbReference type="PROSITE" id="PS50970"/>
    </source>
</evidence>
<dbReference type="InterPro" id="IPR006158">
    <property type="entry name" value="Cobalamin-bd"/>
</dbReference>
<reference evidence="24" key="2">
    <citation type="journal article" date="2021" name="Sci. Rep.">
        <title>The distribution of antibiotic resistance genes in chicken gut microbiota commensals.</title>
        <authorList>
            <person name="Juricova H."/>
            <person name="Matiasovicova J."/>
            <person name="Kubasova T."/>
            <person name="Cejkova D."/>
            <person name="Rychlik I."/>
        </authorList>
    </citation>
    <scope>NUCLEOTIDE SEQUENCE</scope>
    <source>
        <strain evidence="24">An559</strain>
    </source>
</reference>
<dbReference type="InterPro" id="IPR000489">
    <property type="entry name" value="Pterin-binding_dom"/>
</dbReference>
<keyword evidence="13 19" id="KW-0479">Metal-binding</keyword>
<dbReference type="AlphaFoldDB" id="A0A939BEB4"/>
<dbReference type="PROSITE" id="PS50972">
    <property type="entry name" value="PTERIN_BINDING"/>
    <property type="match status" value="1"/>
</dbReference>
<dbReference type="InterPro" id="IPR036589">
    <property type="entry name" value="HCY_dom_sf"/>
</dbReference>
<dbReference type="Gene3D" id="3.20.20.20">
    <property type="entry name" value="Dihydropteroate synthase-like"/>
    <property type="match status" value="1"/>
</dbReference>
<dbReference type="GO" id="GO:0008705">
    <property type="term" value="F:methionine synthase activity"/>
    <property type="evidence" value="ECO:0007669"/>
    <property type="project" value="UniProtKB-EC"/>
</dbReference>
<evidence type="ECO:0000256" key="16">
    <source>
        <dbReference type="ARBA" id="ARBA00023285"/>
    </source>
</evidence>
<feature type="binding site" evidence="19">
    <location>
        <position position="248"/>
    </location>
    <ligand>
        <name>Zn(2+)</name>
        <dbReference type="ChEBI" id="CHEBI:29105"/>
    </ligand>
</feature>
<evidence type="ECO:0000256" key="2">
    <source>
        <dbReference type="ARBA" id="ARBA00001947"/>
    </source>
</evidence>
<dbReference type="Gene3D" id="1.10.1240.10">
    <property type="entry name" value="Methionine synthase domain"/>
    <property type="match status" value="1"/>
</dbReference>
<evidence type="ECO:0000256" key="6">
    <source>
        <dbReference type="ARBA" id="ARBA00012032"/>
    </source>
</evidence>
<evidence type="ECO:0000256" key="14">
    <source>
        <dbReference type="ARBA" id="ARBA00022833"/>
    </source>
</evidence>
<organism evidence="24 25">
    <name type="scientific">Merdimmobilis hominis</name>
    <dbReference type="NCBI Taxonomy" id="2897707"/>
    <lineage>
        <taxon>Bacteria</taxon>
        <taxon>Bacillati</taxon>
        <taxon>Bacillota</taxon>
        <taxon>Clostridia</taxon>
        <taxon>Eubacteriales</taxon>
        <taxon>Oscillospiraceae</taxon>
        <taxon>Merdimmobilis</taxon>
    </lineage>
</organism>
<evidence type="ECO:0000256" key="9">
    <source>
        <dbReference type="ARBA" id="ARBA00022605"/>
    </source>
</evidence>
<dbReference type="PROSITE" id="PS51332">
    <property type="entry name" value="B12_BINDING"/>
    <property type="match status" value="1"/>
</dbReference>
<keyword evidence="9" id="KW-0028">Amino-acid biosynthesis</keyword>
<evidence type="ECO:0000256" key="19">
    <source>
        <dbReference type="PROSITE-ProRule" id="PRU00333"/>
    </source>
</evidence>
<reference evidence="24" key="1">
    <citation type="submission" date="2020-08" db="EMBL/GenBank/DDBJ databases">
        <authorList>
            <person name="Cejkova D."/>
            <person name="Kubasova T."/>
            <person name="Jahodarova E."/>
            <person name="Rychlik I."/>
        </authorList>
    </citation>
    <scope>NUCLEOTIDE SEQUENCE</scope>
    <source>
        <strain evidence="24">An559</strain>
    </source>
</reference>
<keyword evidence="11 19" id="KW-0808">Transferase</keyword>
<dbReference type="PANTHER" id="PTHR45833:SF1">
    <property type="entry name" value="METHIONINE SYNTHASE"/>
    <property type="match status" value="1"/>
</dbReference>
<evidence type="ECO:0000256" key="4">
    <source>
        <dbReference type="ARBA" id="ARBA00005178"/>
    </source>
</evidence>
<evidence type="ECO:0000256" key="18">
    <source>
        <dbReference type="ARBA" id="ARBA00031040"/>
    </source>
</evidence>
<keyword evidence="8 19" id="KW-0489">Methyltransferase</keyword>
<dbReference type="Pfam" id="PF02574">
    <property type="entry name" value="S-methyl_trans"/>
    <property type="match status" value="1"/>
</dbReference>
<dbReference type="GO" id="GO:0005829">
    <property type="term" value="C:cytosol"/>
    <property type="evidence" value="ECO:0007669"/>
    <property type="project" value="TreeGrafter"/>
</dbReference>
<dbReference type="InterPro" id="IPR011005">
    <property type="entry name" value="Dihydropteroate_synth-like_sf"/>
</dbReference>
<dbReference type="Gene3D" id="3.20.20.330">
    <property type="entry name" value="Homocysteine-binding-like domain"/>
    <property type="match status" value="1"/>
</dbReference>
<keyword evidence="16" id="KW-0170">Cobalt</keyword>
<keyword evidence="10" id="KW-0846">Cobalamin</keyword>
<dbReference type="GO" id="GO:0046872">
    <property type="term" value="F:metal ion binding"/>
    <property type="evidence" value="ECO:0007669"/>
    <property type="project" value="UniProtKB-KW"/>
</dbReference>
<keyword evidence="25" id="KW-1185">Reference proteome</keyword>
<evidence type="ECO:0000256" key="3">
    <source>
        <dbReference type="ARBA" id="ARBA00001956"/>
    </source>
</evidence>
<evidence type="ECO:0000256" key="10">
    <source>
        <dbReference type="ARBA" id="ARBA00022628"/>
    </source>
</evidence>
<keyword evidence="14 19" id="KW-0862">Zinc</keyword>
<evidence type="ECO:0000259" key="21">
    <source>
        <dbReference type="PROSITE" id="PS50972"/>
    </source>
</evidence>
<evidence type="ECO:0000256" key="13">
    <source>
        <dbReference type="ARBA" id="ARBA00022723"/>
    </source>
</evidence>
<dbReference type="EMBL" id="JACJKY010000012">
    <property type="protein sequence ID" value="MBM6921145.1"/>
    <property type="molecule type" value="Genomic_DNA"/>
</dbReference>
<comment type="cofactor">
    <cofactor evidence="3">
        <name>methylcob(III)alamin</name>
        <dbReference type="ChEBI" id="CHEBI:28115"/>
    </cofactor>
</comment>
<comment type="cofactor">
    <cofactor evidence="2 19">
        <name>Zn(2+)</name>
        <dbReference type="ChEBI" id="CHEBI:29105"/>
    </cofactor>
</comment>
<evidence type="ECO:0000256" key="1">
    <source>
        <dbReference type="ARBA" id="ARBA00001700"/>
    </source>
</evidence>
<dbReference type="NCBIfam" id="NF005719">
    <property type="entry name" value="PRK07535.1"/>
    <property type="match status" value="1"/>
</dbReference>
<dbReference type="InterPro" id="IPR003726">
    <property type="entry name" value="HCY_dom"/>
</dbReference>
<sequence>MGTMLQQKGVKPGTVMETLSITAPEWIEDIHRAYRAAGSEILYANTFGANRLKLEKTGYSVEQIVSASISIAKRAADGALCALDIGPTGKLLEPNGSLSFEEAYEVFAEVVKAGVSAGADLIVIETMTDLYEMRAALLAAKEHSTLPVLCTMTFEADGRTFTGTDIRSAAISMTALGADAVGINCSLGPKEAGLLVQTMHEVTDLPTILKPNAGLPDPETGAYDVDALQFAVDIAAAASNGVSFIGGCCGTTPAYIRAVKQAIANIKPVRQAKKDALFVCSATKAVPIDRVRVIGERINPTGKKRFKEALLNREIDYILSQGLSQVEAGADILDVNVGLPQIDETEMMVTVVKALQSVVDAPLQIDSSSKEAIACALRVYNGKAIVNSVNGDDEVLDTVLPLVKQYGAAVVGLTLDAGGIRKTTEERFAIAKKIVDRALSYGIPRRDICIDCLTLTASAEQEAAMETIRAVRMVREQLGVNAVLGVSNISFGLPNRPLVNRTFLTLAMGAGLNLPIMNPNDTEMMDAVRAYAMLACDDLHANEFVAHYGADTPQKKAEPAASSTHTLHDAVFHGLRTEAASLTKALLSDTDPMTIVNTMLIPALDKAGALFETGKLFLPQLIQCAQAAQASFGVIRETMASQGNTSVSKGKIILATVKGDIHDIGKNIVKVLLENYGFTVIDLGRDVAPERIVQTAIEMDVPLVGLSALMTTTLQSMEQTIALLKQKKPDCVVMVGGAVLTEEYAQKIGADYYSKDAKQSVDIAQHIFGENE</sequence>
<dbReference type="GO" id="GO:0031419">
    <property type="term" value="F:cobalamin binding"/>
    <property type="evidence" value="ECO:0007669"/>
    <property type="project" value="UniProtKB-KW"/>
</dbReference>
<protein>
    <recommendedName>
        <fullName evidence="7">Methionine synthase</fullName>
        <ecNumber evidence="6">2.1.1.13</ecNumber>
    </recommendedName>
    <alternativeName>
        <fullName evidence="18">5-methyltetrahydrofolate--homocysteine methyltransferase</fullName>
    </alternativeName>
</protein>
<dbReference type="Proteomes" id="UP000774750">
    <property type="component" value="Unassembled WGS sequence"/>
</dbReference>
<dbReference type="InterPro" id="IPR036594">
    <property type="entry name" value="Meth_synthase_dom"/>
</dbReference>
<evidence type="ECO:0000259" key="22">
    <source>
        <dbReference type="PROSITE" id="PS51332"/>
    </source>
</evidence>
<comment type="function">
    <text evidence="17">Catalyzes the transfer of a methyl group from methyl-cobalamin to homocysteine, yielding enzyme-bound cob(I)alamin and methionine. Subsequently, remethylates the cofactor using methyltetrahydrofolate.</text>
</comment>
<dbReference type="Pfam" id="PF00809">
    <property type="entry name" value="Pterin_bind"/>
    <property type="match status" value="1"/>
</dbReference>
<dbReference type="InterPro" id="IPR050554">
    <property type="entry name" value="Met_Synthase/Corrinoid"/>
</dbReference>
<feature type="binding site" evidence="19">
    <location>
        <position position="185"/>
    </location>
    <ligand>
        <name>Zn(2+)</name>
        <dbReference type="ChEBI" id="CHEBI:29105"/>
    </ligand>
</feature>
<feature type="domain" description="B12-binding N-terminal" evidence="23">
    <location>
        <begin position="554"/>
        <end position="647"/>
    </location>
</feature>
<dbReference type="PANTHER" id="PTHR45833">
    <property type="entry name" value="METHIONINE SYNTHASE"/>
    <property type="match status" value="1"/>
</dbReference>
<dbReference type="InterPro" id="IPR036724">
    <property type="entry name" value="Cobalamin-bd_sf"/>
</dbReference>
<feature type="binding site" evidence="19">
    <location>
        <position position="249"/>
    </location>
    <ligand>
        <name>Zn(2+)</name>
        <dbReference type="ChEBI" id="CHEBI:29105"/>
    </ligand>
</feature>
<dbReference type="EC" id="2.1.1.13" evidence="6"/>
<evidence type="ECO:0000256" key="17">
    <source>
        <dbReference type="ARBA" id="ARBA00025552"/>
    </source>
</evidence>
<evidence type="ECO:0000256" key="12">
    <source>
        <dbReference type="ARBA" id="ARBA00022691"/>
    </source>
</evidence>
<dbReference type="PIRSF" id="PIRSF037472">
    <property type="entry name" value="DHPS_mtfrase"/>
    <property type="match status" value="1"/>
</dbReference>
<accession>A0A939BEB4</accession>
<dbReference type="InterPro" id="IPR017215">
    <property type="entry name" value="MetH_bac"/>
</dbReference>
<name>A0A939BEB4_9FIRM</name>
<proteinExistence type="inferred from homology"/>
<feature type="domain" description="B12-binding" evidence="22">
    <location>
        <begin position="649"/>
        <end position="772"/>
    </location>
</feature>
<dbReference type="Gene3D" id="3.40.50.280">
    <property type="entry name" value="Cobalamin-binding domain"/>
    <property type="match status" value="1"/>
</dbReference>
<evidence type="ECO:0000256" key="8">
    <source>
        <dbReference type="ARBA" id="ARBA00022603"/>
    </source>
</evidence>
<dbReference type="GO" id="GO:0032259">
    <property type="term" value="P:methylation"/>
    <property type="evidence" value="ECO:0007669"/>
    <property type="project" value="UniProtKB-KW"/>
</dbReference>
<comment type="caution">
    <text evidence="24">The sequence shown here is derived from an EMBL/GenBank/DDBJ whole genome shotgun (WGS) entry which is preliminary data.</text>
</comment>
<keyword evidence="12" id="KW-0949">S-adenosyl-L-methionine</keyword>
<evidence type="ECO:0000259" key="23">
    <source>
        <dbReference type="PROSITE" id="PS51337"/>
    </source>
</evidence>
<dbReference type="SUPFAM" id="SSF52242">
    <property type="entry name" value="Cobalamin (vitamin B12)-binding domain"/>
    <property type="match status" value="1"/>
</dbReference>
<keyword evidence="15" id="KW-0486">Methionine biosynthesis</keyword>
<evidence type="ECO:0000256" key="15">
    <source>
        <dbReference type="ARBA" id="ARBA00023167"/>
    </source>
</evidence>